<dbReference type="InterPro" id="IPR017861">
    <property type="entry name" value="KAE1/TsaD"/>
</dbReference>
<protein>
    <recommendedName>
        <fullName evidence="8">tRNA N6-adenosine threonylcarbamoyltransferase</fullName>
        <ecNumber evidence="8">2.3.1.234</ecNumber>
    </recommendedName>
    <alternativeName>
        <fullName evidence="8">N6-L-threonylcarbamoyladenine synthase</fullName>
        <shortName evidence="8">t(6)A synthase</shortName>
    </alternativeName>
    <alternativeName>
        <fullName evidence="8">t(6)A37 threonylcarbamoyladenosine biosynthesis protein TsaD</fullName>
    </alternativeName>
    <alternativeName>
        <fullName evidence="8">tRNA threonylcarbamoyladenosine biosynthesis protein TsaD</fullName>
    </alternativeName>
</protein>
<feature type="binding site" evidence="8">
    <location>
        <position position="197"/>
    </location>
    <ligand>
        <name>substrate</name>
    </ligand>
</feature>
<dbReference type="Proteomes" id="UP000230538">
    <property type="component" value="Unassembled WGS sequence"/>
</dbReference>
<dbReference type="GO" id="GO:0005506">
    <property type="term" value="F:iron ion binding"/>
    <property type="evidence" value="ECO:0007669"/>
    <property type="project" value="UniProtKB-UniRule"/>
</dbReference>
<comment type="similarity">
    <text evidence="8">Belongs to the KAE1 / TsaD family.</text>
</comment>
<feature type="binding site" evidence="8">
    <location>
        <position position="184"/>
    </location>
    <ligand>
        <name>substrate</name>
    </ligand>
</feature>
<dbReference type="PRINTS" id="PR00789">
    <property type="entry name" value="OSIALOPTASE"/>
</dbReference>
<dbReference type="GO" id="GO:0002949">
    <property type="term" value="P:tRNA threonylcarbamoyladenosine modification"/>
    <property type="evidence" value="ECO:0007669"/>
    <property type="project" value="UniProtKB-UniRule"/>
</dbReference>
<dbReference type="EC" id="2.3.1.234" evidence="8"/>
<dbReference type="AlphaFoldDB" id="A0A2M7WX76"/>
<dbReference type="FunFam" id="3.30.420.40:FF:000040">
    <property type="entry name" value="tRNA N6-adenosine threonylcarbamoyltransferase"/>
    <property type="match status" value="1"/>
</dbReference>
<dbReference type="FunFam" id="3.30.420.40:FF:000012">
    <property type="entry name" value="tRNA N6-adenosine threonylcarbamoyltransferase"/>
    <property type="match status" value="1"/>
</dbReference>
<organism evidence="10 11">
    <name type="scientific">candidate division WWE3 bacterium CG_4_9_14_3_um_filter_43_9</name>
    <dbReference type="NCBI Taxonomy" id="1975082"/>
    <lineage>
        <taxon>Bacteria</taxon>
        <taxon>Katanobacteria</taxon>
    </lineage>
</organism>
<dbReference type="GO" id="GO:0005737">
    <property type="term" value="C:cytoplasm"/>
    <property type="evidence" value="ECO:0007669"/>
    <property type="project" value="UniProtKB-SubCell"/>
</dbReference>
<comment type="function">
    <text evidence="8">Required for the formation of a threonylcarbamoyl group on adenosine at position 37 (t(6)A37) in tRNAs that read codons beginning with adenine. Is involved in the transfer of the threonylcarbamoyl moiety of threonylcarbamoyl-AMP (TC-AMP) to the N6 group of A37, together with TsaE and TsaB. TsaD likely plays a direct catalytic role in this reaction.</text>
</comment>
<comment type="caution">
    <text evidence="10">The sequence shown here is derived from an EMBL/GenBank/DDBJ whole genome shotgun (WGS) entry which is preliminary data.</text>
</comment>
<dbReference type="CDD" id="cd24133">
    <property type="entry name" value="ASKHA_NBD_TsaD_bac"/>
    <property type="match status" value="1"/>
</dbReference>
<dbReference type="PANTHER" id="PTHR11735:SF6">
    <property type="entry name" value="TRNA N6-ADENOSINE THREONYLCARBAMOYLTRANSFERASE, MITOCHONDRIAL"/>
    <property type="match status" value="1"/>
</dbReference>
<evidence type="ECO:0000256" key="5">
    <source>
        <dbReference type="ARBA" id="ARBA00023004"/>
    </source>
</evidence>
<dbReference type="HAMAP" id="MF_01445">
    <property type="entry name" value="TsaD"/>
    <property type="match status" value="1"/>
</dbReference>
<evidence type="ECO:0000256" key="7">
    <source>
        <dbReference type="ARBA" id="ARBA00048117"/>
    </source>
</evidence>
<feature type="binding site" evidence="8">
    <location>
        <position position="320"/>
    </location>
    <ligand>
        <name>Fe cation</name>
        <dbReference type="ChEBI" id="CHEBI:24875"/>
    </ligand>
</feature>
<dbReference type="InterPro" id="IPR000905">
    <property type="entry name" value="Gcp-like_dom"/>
</dbReference>
<keyword evidence="1 8" id="KW-0963">Cytoplasm</keyword>
<feature type="binding site" evidence="8">
    <location>
        <position position="123"/>
    </location>
    <ligand>
        <name>Fe cation</name>
        <dbReference type="ChEBI" id="CHEBI:24875"/>
    </ligand>
</feature>
<comment type="cofactor">
    <cofactor evidence="8">
        <name>Fe(2+)</name>
        <dbReference type="ChEBI" id="CHEBI:29033"/>
    </cofactor>
    <text evidence="8">Binds 1 Fe(2+) ion per subunit.</text>
</comment>
<comment type="subcellular location">
    <subcellularLocation>
        <location evidence="8">Cytoplasm</location>
    </subcellularLocation>
</comment>
<evidence type="ECO:0000313" key="11">
    <source>
        <dbReference type="Proteomes" id="UP000230538"/>
    </source>
</evidence>
<feature type="binding site" evidence="8">
    <location>
        <begin position="151"/>
        <end position="155"/>
    </location>
    <ligand>
        <name>substrate</name>
    </ligand>
</feature>
<keyword evidence="2 8" id="KW-0808">Transferase</keyword>
<accession>A0A2M7WX76</accession>
<dbReference type="SUPFAM" id="SSF53067">
    <property type="entry name" value="Actin-like ATPase domain"/>
    <property type="match status" value="2"/>
</dbReference>
<keyword evidence="5 8" id="KW-0408">Iron</keyword>
<evidence type="ECO:0000256" key="2">
    <source>
        <dbReference type="ARBA" id="ARBA00022679"/>
    </source>
</evidence>
<dbReference type="NCBIfam" id="TIGR00329">
    <property type="entry name" value="gcp_kae1"/>
    <property type="match status" value="1"/>
</dbReference>
<dbReference type="InterPro" id="IPR022450">
    <property type="entry name" value="TsaD"/>
</dbReference>
<dbReference type="Gene3D" id="3.30.420.40">
    <property type="match status" value="2"/>
</dbReference>
<feature type="binding site" evidence="8">
    <location>
        <position position="119"/>
    </location>
    <ligand>
        <name>Fe cation</name>
        <dbReference type="ChEBI" id="CHEBI:24875"/>
    </ligand>
</feature>
<dbReference type="NCBIfam" id="TIGR03723">
    <property type="entry name" value="T6A_TsaD_YgjD"/>
    <property type="match status" value="1"/>
</dbReference>
<proteinExistence type="inferred from homology"/>
<dbReference type="Pfam" id="PF00814">
    <property type="entry name" value="TsaD"/>
    <property type="match status" value="1"/>
</dbReference>
<feature type="binding site" evidence="8">
    <location>
        <position position="201"/>
    </location>
    <ligand>
        <name>substrate</name>
    </ligand>
</feature>
<evidence type="ECO:0000259" key="9">
    <source>
        <dbReference type="Pfam" id="PF00814"/>
    </source>
</evidence>
<gene>
    <name evidence="8 10" type="primary">tsaD</name>
    <name evidence="10" type="ORF">CO181_02670</name>
</gene>
<keyword evidence="6 8" id="KW-0012">Acyltransferase</keyword>
<dbReference type="InterPro" id="IPR043129">
    <property type="entry name" value="ATPase_NBD"/>
</dbReference>
<keyword evidence="4 8" id="KW-0479">Metal-binding</keyword>
<evidence type="ECO:0000256" key="8">
    <source>
        <dbReference type="HAMAP-Rule" id="MF_01445"/>
    </source>
</evidence>
<evidence type="ECO:0000256" key="4">
    <source>
        <dbReference type="ARBA" id="ARBA00022723"/>
    </source>
</evidence>
<evidence type="ECO:0000256" key="1">
    <source>
        <dbReference type="ARBA" id="ARBA00022490"/>
    </source>
</evidence>
<evidence type="ECO:0000313" key="10">
    <source>
        <dbReference type="EMBL" id="PJA37637.1"/>
    </source>
</evidence>
<evidence type="ECO:0000256" key="6">
    <source>
        <dbReference type="ARBA" id="ARBA00023315"/>
    </source>
</evidence>
<name>A0A2M7WX76_UNCKA</name>
<feature type="binding site" evidence="8">
    <location>
        <position position="291"/>
    </location>
    <ligand>
        <name>substrate</name>
    </ligand>
</feature>
<dbReference type="EMBL" id="PFXB01000075">
    <property type="protein sequence ID" value="PJA37637.1"/>
    <property type="molecule type" value="Genomic_DNA"/>
</dbReference>
<dbReference type="GO" id="GO:0061711">
    <property type="term" value="F:tRNA N(6)-L-threonylcarbamoyladenine synthase activity"/>
    <property type="evidence" value="ECO:0007669"/>
    <property type="project" value="UniProtKB-EC"/>
</dbReference>
<dbReference type="PANTHER" id="PTHR11735">
    <property type="entry name" value="TRNA N6-ADENOSINE THREONYLCARBAMOYLTRANSFERASE"/>
    <property type="match status" value="1"/>
</dbReference>
<keyword evidence="3 8" id="KW-0819">tRNA processing</keyword>
<reference evidence="11" key="1">
    <citation type="submission" date="2017-09" db="EMBL/GenBank/DDBJ databases">
        <title>Depth-based differentiation of microbial function through sediment-hosted aquifers and enrichment of novel symbionts in the deep terrestrial subsurface.</title>
        <authorList>
            <person name="Probst A.J."/>
            <person name="Ladd B."/>
            <person name="Jarett J.K."/>
            <person name="Geller-Mcgrath D.E."/>
            <person name="Sieber C.M.K."/>
            <person name="Emerson J.B."/>
            <person name="Anantharaman K."/>
            <person name="Thomas B.C."/>
            <person name="Malmstrom R."/>
            <person name="Stieglmeier M."/>
            <person name="Klingl A."/>
            <person name="Woyke T."/>
            <person name="Ryan C.M."/>
            <person name="Banfield J.F."/>
        </authorList>
    </citation>
    <scope>NUCLEOTIDE SEQUENCE [LARGE SCALE GENOMIC DNA]</scope>
</reference>
<sequence length="358" mass="39431">MRHMYTMKNYTILAIDTSCDETSVAVTQGVKILANIISSQVDLHQEYAGVVPSIAKRAHQERIGPVVNLALTRAHKTWKEIDAIAATQGPGLAIALEVGIAKAKELAARFGKPLLAVNHMEGHLLSFLAQNSQGKGLSLEKDCEFPFLGFLISGGHTQLVLVKKIGNYQLVGETLDDAAGEAFDKVAKMLKLGYPGGPIVEQLAQKGDPFRFNLPWPLANDATLNFSFSGLKTACLYQIQALEERGTKNYIPDFCAGFQRMAILHLTDKLEKALKKYEVKQLVLGGGVISNLHVRKRIRETARKYKVKTLLPYNINLCTDNAAMIGVAAVFLAERGKFVRDIKTFDRNPILNFPLAKK</sequence>
<feature type="domain" description="Gcp-like" evidence="9">
    <location>
        <begin position="31"/>
        <end position="326"/>
    </location>
</feature>
<evidence type="ECO:0000256" key="3">
    <source>
        <dbReference type="ARBA" id="ARBA00022694"/>
    </source>
</evidence>
<comment type="catalytic activity">
    <reaction evidence="7 8">
        <text>L-threonylcarbamoyladenylate + adenosine(37) in tRNA = N(6)-L-threonylcarbamoyladenosine(37) in tRNA + AMP + H(+)</text>
        <dbReference type="Rhea" id="RHEA:37059"/>
        <dbReference type="Rhea" id="RHEA-COMP:10162"/>
        <dbReference type="Rhea" id="RHEA-COMP:10163"/>
        <dbReference type="ChEBI" id="CHEBI:15378"/>
        <dbReference type="ChEBI" id="CHEBI:73682"/>
        <dbReference type="ChEBI" id="CHEBI:74411"/>
        <dbReference type="ChEBI" id="CHEBI:74418"/>
        <dbReference type="ChEBI" id="CHEBI:456215"/>
        <dbReference type="EC" id="2.3.1.234"/>
    </reaction>
</comment>